<protein>
    <recommendedName>
        <fullName evidence="3">DUF3460 family protein</fullName>
    </recommendedName>
</protein>
<sequence length="66" mass="7795">MAAGYESEHTRFMRELLAQNPDWVAEQQRGRALWWDRKTTADVADIFSEGRKAHHAYPYDVNFKQP</sequence>
<proteinExistence type="predicted"/>
<keyword evidence="2" id="KW-1185">Reference proteome</keyword>
<organism evidence="1 2">
    <name type="scientific">Rhodocyclus tenuis</name>
    <name type="common">Rhodospirillum tenue</name>
    <dbReference type="NCBI Taxonomy" id="1066"/>
    <lineage>
        <taxon>Bacteria</taxon>
        <taxon>Pseudomonadati</taxon>
        <taxon>Pseudomonadota</taxon>
        <taxon>Betaproteobacteria</taxon>
        <taxon>Rhodocyclales</taxon>
        <taxon>Rhodocyclaceae</taxon>
        <taxon>Rhodocyclus</taxon>
    </lineage>
</organism>
<evidence type="ECO:0000313" key="2">
    <source>
        <dbReference type="Proteomes" id="UP000587070"/>
    </source>
</evidence>
<dbReference type="AlphaFoldDB" id="A0A840GHB0"/>
<comment type="caution">
    <text evidence="1">The sequence shown here is derived from an EMBL/GenBank/DDBJ whole genome shotgun (WGS) entry which is preliminary data.</text>
</comment>
<dbReference type="InterPro" id="IPR021853">
    <property type="entry name" value="DUF3460"/>
</dbReference>
<reference evidence="1 2" key="1">
    <citation type="submission" date="2020-08" db="EMBL/GenBank/DDBJ databases">
        <title>Genome sequencing of Purple Non-Sulfur Bacteria from various extreme environments.</title>
        <authorList>
            <person name="Mayer M."/>
        </authorList>
    </citation>
    <scope>NUCLEOTIDE SEQUENCE [LARGE SCALE GENOMIC DNA]</scope>
    <source>
        <strain evidence="1 2">2761</strain>
    </source>
</reference>
<evidence type="ECO:0000313" key="1">
    <source>
        <dbReference type="EMBL" id="MBB4247569.1"/>
    </source>
</evidence>
<evidence type="ECO:0008006" key="3">
    <source>
        <dbReference type="Google" id="ProtNLM"/>
    </source>
</evidence>
<dbReference type="RefSeq" id="WP_153116558.1">
    <property type="nucleotide sequence ID" value="NZ_JACIGE010000006.1"/>
</dbReference>
<dbReference type="EMBL" id="JACIGE010000006">
    <property type="protein sequence ID" value="MBB4247569.1"/>
    <property type="molecule type" value="Genomic_DNA"/>
</dbReference>
<dbReference type="OrthoDB" id="5296692at2"/>
<accession>A0A840GHB0</accession>
<dbReference type="Proteomes" id="UP000587070">
    <property type="component" value="Unassembled WGS sequence"/>
</dbReference>
<gene>
    <name evidence="1" type="ORF">GGD90_001943</name>
</gene>
<dbReference type="Pfam" id="PF11943">
    <property type="entry name" value="DUF3460"/>
    <property type="match status" value="1"/>
</dbReference>
<name>A0A840GHB0_RHOTE</name>